<dbReference type="PANTHER" id="PTHR46602:SF6">
    <property type="entry name" value="XS DOMAIN-CONTAINING PROTEIN-RELATED"/>
    <property type="match status" value="1"/>
</dbReference>
<dbReference type="EMBL" id="JAAIUW010000002">
    <property type="protein sequence ID" value="KAF7842688.1"/>
    <property type="molecule type" value="Genomic_DNA"/>
</dbReference>
<proteinExistence type="inferred from homology"/>
<organism evidence="8 9">
    <name type="scientific">Senna tora</name>
    <dbReference type="NCBI Taxonomy" id="362788"/>
    <lineage>
        <taxon>Eukaryota</taxon>
        <taxon>Viridiplantae</taxon>
        <taxon>Streptophyta</taxon>
        <taxon>Embryophyta</taxon>
        <taxon>Tracheophyta</taxon>
        <taxon>Spermatophyta</taxon>
        <taxon>Magnoliopsida</taxon>
        <taxon>eudicotyledons</taxon>
        <taxon>Gunneridae</taxon>
        <taxon>Pentapetalae</taxon>
        <taxon>rosids</taxon>
        <taxon>fabids</taxon>
        <taxon>Fabales</taxon>
        <taxon>Fabaceae</taxon>
        <taxon>Caesalpinioideae</taxon>
        <taxon>Cassia clade</taxon>
        <taxon>Senna</taxon>
    </lineage>
</organism>
<accession>A0A834XDR7</accession>
<keyword evidence="1" id="KW-0175">Coiled coil</keyword>
<feature type="domain" description="XS" evidence="6">
    <location>
        <begin position="504"/>
        <end position="615"/>
    </location>
</feature>
<feature type="compositionally biased region" description="Polar residues" evidence="4">
    <location>
        <begin position="695"/>
        <end position="706"/>
    </location>
</feature>
<protein>
    <submittedName>
        <fullName evidence="8">Protein SUPPRESSOR OF GENE SILENCING 3-like</fullName>
    </submittedName>
</protein>
<comment type="similarity">
    <text evidence="3">Belongs to the SGS3 family.</text>
</comment>
<evidence type="ECO:0000256" key="2">
    <source>
        <dbReference type="ARBA" id="ARBA00023158"/>
    </source>
</evidence>
<feature type="region of interest" description="Disordered" evidence="4">
    <location>
        <begin position="209"/>
        <end position="276"/>
    </location>
</feature>
<gene>
    <name evidence="8" type="ORF">G2W53_004986</name>
</gene>
<feature type="compositionally biased region" description="Basic and acidic residues" evidence="4">
    <location>
        <begin position="707"/>
        <end position="721"/>
    </location>
</feature>
<keyword evidence="9" id="KW-1185">Reference proteome</keyword>
<evidence type="ECO:0000313" key="8">
    <source>
        <dbReference type="EMBL" id="KAF7842688.1"/>
    </source>
</evidence>
<dbReference type="GO" id="GO:0031047">
    <property type="term" value="P:regulatory ncRNA-mediated gene silencing"/>
    <property type="evidence" value="ECO:0007669"/>
    <property type="project" value="UniProtKB-KW"/>
</dbReference>
<keyword evidence="2" id="KW-0943">RNA-mediated gene silencing</keyword>
<dbReference type="InterPro" id="IPR005381">
    <property type="entry name" value="Znf-XS_domain"/>
</dbReference>
<dbReference type="Proteomes" id="UP000634136">
    <property type="component" value="Unassembled WGS sequence"/>
</dbReference>
<dbReference type="OrthoDB" id="1936239at2759"/>
<evidence type="ECO:0000259" key="7">
    <source>
        <dbReference type="Pfam" id="PF03470"/>
    </source>
</evidence>
<dbReference type="PANTHER" id="PTHR46602">
    <property type="entry name" value="PROTEIN SUPPRESSOR OF GENE SILENCING 3"/>
    <property type="match status" value="1"/>
</dbReference>
<dbReference type="InterPro" id="IPR044287">
    <property type="entry name" value="SGS3"/>
</dbReference>
<feature type="domain" description="Zinc finger-XS" evidence="7">
    <location>
        <begin position="431"/>
        <end position="463"/>
    </location>
</feature>
<dbReference type="Pfam" id="PF03468">
    <property type="entry name" value="XS"/>
    <property type="match status" value="1"/>
</dbReference>
<dbReference type="AlphaFoldDB" id="A0A834XDR7"/>
<sequence length="837" mass="96297">MLNTPSLLTRQPFISTENPDVEVMTNQLDSCYRMWGVIIREETVVQLDLLYPRQHSLHFACQKGCLQEIFEANAYFVFQGSLELGSVQYIKIIGFPISNESFSFVPFFDMIGLLHCQLKEPVLRYSFDVCRPTCRPIEYAAYLIKGKVIALWHAWDESRWVCQCGRSENNNFRAFTSLDISDPFPSLESVYRVKGSKVSQLNQKVANIKLNPEQTGDSKVNSRKGQNKPEGSAPRLPQDSISSAGGQPKVNHELADGTDPFPMSRSKYRKKGSKFKQLSQNDSLVNIKLPLAFHYSRSNAFHEMAKREKGKYREATSKIWLVKNSDPRSPSYCGKGALDDSNMSPQPVRIDKEPSKDCEDEKNPETSDDDMVVSELDIIFDSGDNICLDDSDLIDINKNHESCKKTRWFRAFFTDLNKLSNEEIDTYEWHCPACQGGAGAIYWYKGMQPLLDHAKTVNSRRARLHRLFAEILEEELRRRRASITVAGGTYGRWEGLHKQLDDFNIVWPPMVLIMNTRYEQDDKKQWIGMGNQELLDCFSSYSALKAQQSYGAEGHQGMSVLIFESSPLGYFNAVRLHDCFIVHKRDREAWNHYRTPVVEDGKRVLFGFLASEKDIHFFNRHSTGNSILKFEMRSYKEMVYNRMQHNDSKVQLDNLRDQKAKEKIKSQVLEESLLNVSEIFRCALEESDVLQNLNKGLSSGDSSNKQEVMHRLEEKQTRQFEGDSDEIIQTGKYEKSSPKKHQQQQQEVEKEKLKSEYFKLLNKCLPVQKLTNHQYPLQVEDSQVTVSCLWQGKSTYASNNICKPSIFHLRLSFMLAALVFWMQSLGIRITVVTLLSL</sequence>
<reference evidence="8" key="1">
    <citation type="submission" date="2020-09" db="EMBL/GenBank/DDBJ databases">
        <title>Genome-Enabled Discovery of Anthraquinone Biosynthesis in Senna tora.</title>
        <authorList>
            <person name="Kang S.-H."/>
            <person name="Pandey R.P."/>
            <person name="Lee C.-M."/>
            <person name="Sim J.-S."/>
            <person name="Jeong J.-T."/>
            <person name="Choi B.-S."/>
            <person name="Jung M."/>
            <person name="Ginzburg D."/>
            <person name="Zhao K."/>
            <person name="Won S.Y."/>
            <person name="Oh T.-J."/>
            <person name="Yu Y."/>
            <person name="Kim N.-H."/>
            <person name="Lee O.R."/>
            <person name="Lee T.-H."/>
            <person name="Bashyal P."/>
            <person name="Kim T.-S."/>
            <person name="Lee W.-H."/>
            <person name="Kawkins C."/>
            <person name="Kim C.-K."/>
            <person name="Kim J.S."/>
            <person name="Ahn B.O."/>
            <person name="Rhee S.Y."/>
            <person name="Sohng J.K."/>
        </authorList>
    </citation>
    <scope>NUCLEOTIDE SEQUENCE</scope>
    <source>
        <tissue evidence="8">Leaf</tissue>
    </source>
</reference>
<evidence type="ECO:0000256" key="1">
    <source>
        <dbReference type="ARBA" id="ARBA00023054"/>
    </source>
</evidence>
<dbReference type="InterPro" id="IPR038588">
    <property type="entry name" value="XS_domain_sf"/>
</dbReference>
<dbReference type="GO" id="GO:0051607">
    <property type="term" value="P:defense response to virus"/>
    <property type="evidence" value="ECO:0007669"/>
    <property type="project" value="InterPro"/>
</dbReference>
<keyword evidence="5" id="KW-0812">Transmembrane</keyword>
<dbReference type="InterPro" id="IPR005380">
    <property type="entry name" value="XS_domain"/>
</dbReference>
<evidence type="ECO:0000259" key="6">
    <source>
        <dbReference type="Pfam" id="PF03468"/>
    </source>
</evidence>
<dbReference type="Pfam" id="PF03470">
    <property type="entry name" value="zf-XS"/>
    <property type="match status" value="1"/>
</dbReference>
<dbReference type="Gene3D" id="3.30.70.2890">
    <property type="entry name" value="XS domain"/>
    <property type="match status" value="1"/>
</dbReference>
<evidence type="ECO:0000256" key="4">
    <source>
        <dbReference type="SAM" id="MobiDB-lite"/>
    </source>
</evidence>
<comment type="caution">
    <text evidence="8">The sequence shown here is derived from an EMBL/GenBank/DDBJ whole genome shotgun (WGS) entry which is preliminary data.</text>
</comment>
<feature type="compositionally biased region" description="Basic and acidic residues" evidence="4">
    <location>
        <begin position="349"/>
        <end position="365"/>
    </location>
</feature>
<evidence type="ECO:0000313" key="9">
    <source>
        <dbReference type="Proteomes" id="UP000634136"/>
    </source>
</evidence>
<keyword evidence="5" id="KW-1133">Transmembrane helix</keyword>
<evidence type="ECO:0000256" key="3">
    <source>
        <dbReference type="ARBA" id="ARBA00024022"/>
    </source>
</evidence>
<feature type="region of interest" description="Disordered" evidence="4">
    <location>
        <begin position="331"/>
        <end position="368"/>
    </location>
</feature>
<evidence type="ECO:0000256" key="5">
    <source>
        <dbReference type="SAM" id="Phobius"/>
    </source>
</evidence>
<keyword evidence="5" id="KW-0472">Membrane</keyword>
<name>A0A834XDR7_9FABA</name>
<feature type="region of interest" description="Disordered" evidence="4">
    <location>
        <begin position="695"/>
        <end position="725"/>
    </location>
</feature>
<feature type="transmembrane region" description="Helical" evidence="5">
    <location>
        <begin position="811"/>
        <end position="835"/>
    </location>
</feature>